<dbReference type="EMBL" id="HG994373">
    <property type="protein sequence ID" value="CAF1717574.1"/>
    <property type="molecule type" value="Genomic_DNA"/>
</dbReference>
<dbReference type="GO" id="GO:0018708">
    <property type="term" value="F:thiol S-methyltransferase activity"/>
    <property type="evidence" value="ECO:0000318"/>
    <property type="project" value="GO_Central"/>
</dbReference>
<keyword evidence="1" id="KW-0597">Phosphoprotein</keyword>
<accession>A0A078GNK4</accession>
<evidence type="ECO:0000313" key="6">
    <source>
        <dbReference type="EMBL" id="CDY26772.1"/>
    </source>
</evidence>
<dbReference type="SUPFAM" id="SSF56112">
    <property type="entry name" value="Protein kinase-like (PK-like)"/>
    <property type="match status" value="1"/>
</dbReference>
<dbReference type="Pfam" id="PF05724">
    <property type="entry name" value="TPMT"/>
    <property type="match status" value="1"/>
</dbReference>
<dbReference type="SMR" id="A0A078GNK4"/>
<dbReference type="InterPro" id="IPR008854">
    <property type="entry name" value="TPMT"/>
</dbReference>
<dbReference type="Gene3D" id="3.40.50.150">
    <property type="entry name" value="Vaccinia Virus protein VP39"/>
    <property type="match status" value="1"/>
</dbReference>
<keyword evidence="2" id="KW-0489">Methyltransferase</keyword>
<dbReference type="Gramene" id="CDY26772">
    <property type="protein sequence ID" value="CDY26772"/>
    <property type="gene ID" value="GSBRNA2T00035705001"/>
</dbReference>
<dbReference type="InterPro" id="IPR029063">
    <property type="entry name" value="SAM-dependent_MTases_sf"/>
</dbReference>
<evidence type="ECO:0000256" key="2">
    <source>
        <dbReference type="ARBA" id="ARBA00022603"/>
    </source>
</evidence>
<dbReference type="PANTHER" id="PTHR32183:SF11">
    <property type="entry name" value="THIOL METHYLTRANSFERASE 2-RELATED"/>
    <property type="match status" value="1"/>
</dbReference>
<dbReference type="STRING" id="3708.A0A078GNK4"/>
<name>A0A078GNK4_BRANA</name>
<evidence type="ECO:0000256" key="1">
    <source>
        <dbReference type="ARBA" id="ARBA00022553"/>
    </source>
</evidence>
<reference evidence="6 7" key="1">
    <citation type="journal article" date="2014" name="Science">
        <title>Plant genetics. Early allopolyploid evolution in the post-Neolithic Brassica napus oilseed genome.</title>
        <authorList>
            <person name="Chalhoub B."/>
            <person name="Denoeud F."/>
            <person name="Liu S."/>
            <person name="Parkin I.A."/>
            <person name="Tang H."/>
            <person name="Wang X."/>
            <person name="Chiquet J."/>
            <person name="Belcram H."/>
            <person name="Tong C."/>
            <person name="Samans B."/>
            <person name="Correa M."/>
            <person name="Da Silva C."/>
            <person name="Just J."/>
            <person name="Falentin C."/>
            <person name="Koh C.S."/>
            <person name="Le Clainche I."/>
            <person name="Bernard M."/>
            <person name="Bento P."/>
            <person name="Noel B."/>
            <person name="Labadie K."/>
            <person name="Alberti A."/>
            <person name="Charles M."/>
            <person name="Arnaud D."/>
            <person name="Guo H."/>
            <person name="Daviaud C."/>
            <person name="Alamery S."/>
            <person name="Jabbari K."/>
            <person name="Zhao M."/>
            <person name="Edger P.P."/>
            <person name="Chelaifa H."/>
            <person name="Tack D."/>
            <person name="Lassalle G."/>
            <person name="Mestiri I."/>
            <person name="Schnel N."/>
            <person name="Le Paslier M.C."/>
            <person name="Fan G."/>
            <person name="Renault V."/>
            <person name="Bayer P.E."/>
            <person name="Golicz A.A."/>
            <person name="Manoli S."/>
            <person name="Lee T.H."/>
            <person name="Thi V.H."/>
            <person name="Chalabi S."/>
            <person name="Hu Q."/>
            <person name="Fan C."/>
            <person name="Tollenaere R."/>
            <person name="Lu Y."/>
            <person name="Battail C."/>
            <person name="Shen J."/>
            <person name="Sidebottom C.H."/>
            <person name="Wang X."/>
            <person name="Canaguier A."/>
            <person name="Chauveau A."/>
            <person name="Berard A."/>
            <person name="Deniot G."/>
            <person name="Guan M."/>
            <person name="Liu Z."/>
            <person name="Sun F."/>
            <person name="Lim Y.P."/>
            <person name="Lyons E."/>
            <person name="Town C.D."/>
            <person name="Bancroft I."/>
            <person name="Wang X."/>
            <person name="Meng J."/>
            <person name="Ma J."/>
            <person name="Pires J.C."/>
            <person name="King G.J."/>
            <person name="Brunel D."/>
            <person name="Delourme R."/>
            <person name="Renard M."/>
            <person name="Aury J.M."/>
            <person name="Adams K.L."/>
            <person name="Batley J."/>
            <person name="Snowdon R.J."/>
            <person name="Tost J."/>
            <person name="Edwards D."/>
            <person name="Zhou Y."/>
            <person name="Hua W."/>
            <person name="Sharpe A.G."/>
            <person name="Paterson A.H."/>
            <person name="Guan C."/>
            <person name="Wincker P."/>
        </authorList>
    </citation>
    <scope>NUCLEOTIDE SEQUENCE [LARGE SCALE GENOMIC DNA]</scope>
    <source>
        <strain evidence="7">cv. Darmor-bzh</strain>
    </source>
</reference>
<proteinExistence type="predicted"/>
<dbReference type="EMBL" id="LK032194">
    <property type="protein sequence ID" value="CDY26772.1"/>
    <property type="molecule type" value="Genomic_DNA"/>
</dbReference>
<reference evidence="5" key="3">
    <citation type="submission" date="2021-01" db="EMBL/GenBank/DDBJ databases">
        <authorList>
            <consortium name="Genoscope - CEA"/>
            <person name="William W."/>
        </authorList>
    </citation>
    <scope>NUCLEOTIDE SEQUENCE</scope>
</reference>
<keyword evidence="3" id="KW-0808">Transferase</keyword>
<dbReference type="Proteomes" id="UP000028999">
    <property type="component" value="Unassembled WGS sequence"/>
</dbReference>
<evidence type="ECO:0000313" key="5">
    <source>
        <dbReference type="EMBL" id="CAF1717574.1"/>
    </source>
</evidence>
<keyword evidence="7" id="KW-1185">Reference proteome</keyword>
<dbReference type="PANTHER" id="PTHR32183">
    <property type="match status" value="1"/>
</dbReference>
<sequence length="423" mass="47327">MKIVLIANLDLGVADDNLRTVYPRGVKSRYSLGIKIEGYVNSDEGDEEQCEDEYDDEHYDEVISRTVKVKRDRIRKRGTKEFTKRGCVYCKYGLGIRFRRCLCVAVDGYTWTGVSACLIGVPPWRFPSRSSWILFVASCSWSPQCSSLVLLLGLLALVSPSVLHPSQLSQALVKLSSFVSDCVDFVFCFKFRHGRHLVDGTGAAIKENAMKIAMSEIFLLRKINHPNIIRFIDMNEFRLLLLCLYMIEMLVDYAGPPAVESSSDIFQRWLGEDLESRSNPMGLAGPTPISKHLAETGSLPKGRALVPGCRTNETLQVYDVVAVACPDRHVVGLSKTVIEKSSKVSTVHLCPMQTSVRPPWAQRIEKLLKPSGELITLMFPMDERSGGPPYKVSVSDYEKVLIPLGFEAMSIVDKERAITPRKV</sequence>
<dbReference type="GO" id="GO:0005777">
    <property type="term" value="C:peroxisome"/>
    <property type="evidence" value="ECO:0000318"/>
    <property type="project" value="GO_Central"/>
</dbReference>
<dbReference type="Proteomes" id="UP001295469">
    <property type="component" value="Chromosome C09"/>
</dbReference>
<dbReference type="PaxDb" id="3708-A0A078GNK4"/>
<reference evidence="6" key="2">
    <citation type="submission" date="2014-06" db="EMBL/GenBank/DDBJ databases">
        <authorList>
            <person name="Genoscope - CEA"/>
        </authorList>
    </citation>
    <scope>NUCLEOTIDE SEQUENCE</scope>
</reference>
<evidence type="ECO:0000313" key="7">
    <source>
        <dbReference type="Proteomes" id="UP000028999"/>
    </source>
</evidence>
<dbReference type="OMA" id="MKIAMSE"/>
<evidence type="ECO:0000256" key="4">
    <source>
        <dbReference type="ARBA" id="ARBA00022691"/>
    </source>
</evidence>
<keyword evidence="4" id="KW-0949">S-adenosyl-L-methionine</keyword>
<dbReference type="GO" id="GO:0032259">
    <property type="term" value="P:methylation"/>
    <property type="evidence" value="ECO:0007669"/>
    <property type="project" value="UniProtKB-KW"/>
</dbReference>
<dbReference type="InterPro" id="IPR011009">
    <property type="entry name" value="Kinase-like_dom_sf"/>
</dbReference>
<dbReference type="PROSITE" id="PS51585">
    <property type="entry name" value="SAM_MT_TPMT"/>
    <property type="match status" value="1"/>
</dbReference>
<gene>
    <name evidence="6" type="primary">BnaC09g08990D</name>
    <name evidence="5" type="ORF">DARMORV10_C09P12990.1</name>
    <name evidence="6" type="ORF">GSBRNA2T00035705001</name>
</gene>
<evidence type="ECO:0000256" key="3">
    <source>
        <dbReference type="ARBA" id="ARBA00022679"/>
    </source>
</evidence>
<dbReference type="SUPFAM" id="SSF53335">
    <property type="entry name" value="S-adenosyl-L-methionine-dependent methyltransferases"/>
    <property type="match status" value="1"/>
</dbReference>
<protein>
    <submittedName>
        <fullName evidence="5">(rape) hypothetical protein</fullName>
    </submittedName>
    <submittedName>
        <fullName evidence="6">BnaC09g08990D protein</fullName>
    </submittedName>
</protein>
<organism evidence="6 7">
    <name type="scientific">Brassica napus</name>
    <name type="common">Rape</name>
    <dbReference type="NCBI Taxonomy" id="3708"/>
    <lineage>
        <taxon>Eukaryota</taxon>
        <taxon>Viridiplantae</taxon>
        <taxon>Streptophyta</taxon>
        <taxon>Embryophyta</taxon>
        <taxon>Tracheophyta</taxon>
        <taxon>Spermatophyta</taxon>
        <taxon>Magnoliopsida</taxon>
        <taxon>eudicotyledons</taxon>
        <taxon>Gunneridae</taxon>
        <taxon>Pentapetalae</taxon>
        <taxon>rosids</taxon>
        <taxon>malvids</taxon>
        <taxon>Brassicales</taxon>
        <taxon>Brassicaceae</taxon>
        <taxon>Brassiceae</taxon>
        <taxon>Brassica</taxon>
    </lineage>
</organism>
<dbReference type="AlphaFoldDB" id="A0A078GNK4"/>